<sequence>MNLLKRRVAATDDKVKEFKEARKVAAKAQRQQVKQTRADRERRIVLVGEAVLRRVERGEWDDADFRAMMNDALSRPADRALFDLDD</sequence>
<dbReference type="RefSeq" id="WP_089438229.1">
    <property type="nucleotide sequence ID" value="NZ_JADVKH010000037.1"/>
</dbReference>
<organism evidence="1 2">
    <name type="scientific">Burkholderia vietnamiensis</name>
    <dbReference type="NCBI Taxonomy" id="60552"/>
    <lineage>
        <taxon>Bacteria</taxon>
        <taxon>Pseudomonadati</taxon>
        <taxon>Pseudomonadota</taxon>
        <taxon>Betaproteobacteria</taxon>
        <taxon>Burkholderiales</taxon>
        <taxon>Burkholderiaceae</taxon>
        <taxon>Burkholderia</taxon>
        <taxon>Burkholderia cepacia complex</taxon>
    </lineage>
</organism>
<name>A0ABS1AXS9_BURVI</name>
<evidence type="ECO:0008006" key="3">
    <source>
        <dbReference type="Google" id="ProtNLM"/>
    </source>
</evidence>
<protein>
    <recommendedName>
        <fullName evidence="3">Mobilization protein</fullName>
    </recommendedName>
</protein>
<accession>A0ABS1AXS9</accession>
<dbReference type="Proteomes" id="UP000808215">
    <property type="component" value="Unassembled WGS sequence"/>
</dbReference>
<keyword evidence="2" id="KW-1185">Reference proteome</keyword>
<reference evidence="1 2" key="1">
    <citation type="submission" date="2020-11" db="EMBL/GenBank/DDBJ databases">
        <title>Enhanced detection system for hospital associated transmission using whole genome sequencing surveillance.</title>
        <authorList>
            <person name="Harrison L.H."/>
            <person name="Van Tyne D."/>
            <person name="Marsh J.W."/>
            <person name="Griffith M.P."/>
            <person name="Snyder D.J."/>
            <person name="Cooper V.S."/>
            <person name="Mustapha M."/>
        </authorList>
    </citation>
    <scope>NUCLEOTIDE SEQUENCE [LARGE SCALE GENOMIC DNA]</scope>
    <source>
        <strain evidence="1 2">BC00020</strain>
    </source>
</reference>
<evidence type="ECO:0000313" key="2">
    <source>
        <dbReference type="Proteomes" id="UP000808215"/>
    </source>
</evidence>
<comment type="caution">
    <text evidence="1">The sequence shown here is derived from an EMBL/GenBank/DDBJ whole genome shotgun (WGS) entry which is preliminary data.</text>
</comment>
<proteinExistence type="predicted"/>
<evidence type="ECO:0000313" key="1">
    <source>
        <dbReference type="EMBL" id="MBJ9688883.1"/>
    </source>
</evidence>
<dbReference type="EMBL" id="JADVKH010000037">
    <property type="protein sequence ID" value="MBJ9688883.1"/>
    <property type="molecule type" value="Genomic_DNA"/>
</dbReference>
<gene>
    <name evidence="1" type="ORF">I5589_17560</name>
</gene>